<dbReference type="InterPro" id="IPR037873">
    <property type="entry name" value="BamE-like"/>
</dbReference>
<organism evidence="5 6">
    <name type="scientific">Rhodovibrio sodomensis</name>
    <dbReference type="NCBI Taxonomy" id="1088"/>
    <lineage>
        <taxon>Bacteria</taxon>
        <taxon>Pseudomonadati</taxon>
        <taxon>Pseudomonadota</taxon>
        <taxon>Alphaproteobacteria</taxon>
        <taxon>Rhodospirillales</taxon>
        <taxon>Rhodovibrionaceae</taxon>
        <taxon>Rhodovibrio</taxon>
    </lineage>
</organism>
<dbReference type="InterPro" id="IPR007450">
    <property type="entry name" value="BamE_dom"/>
</dbReference>
<dbReference type="Pfam" id="PF04355">
    <property type="entry name" value="BamE"/>
    <property type="match status" value="1"/>
</dbReference>
<evidence type="ECO:0000256" key="1">
    <source>
        <dbReference type="ARBA" id="ARBA00022729"/>
    </source>
</evidence>
<keyword evidence="3" id="KW-0998">Cell outer membrane</keyword>
<evidence type="ECO:0000313" key="6">
    <source>
        <dbReference type="Proteomes" id="UP001296873"/>
    </source>
</evidence>
<keyword evidence="1" id="KW-0732">Signal</keyword>
<dbReference type="Proteomes" id="UP001296873">
    <property type="component" value="Unassembled WGS sequence"/>
</dbReference>
<gene>
    <name evidence="5" type="ORF">CKO28_11460</name>
</gene>
<evidence type="ECO:0000313" key="5">
    <source>
        <dbReference type="EMBL" id="MBK1668646.1"/>
    </source>
</evidence>
<evidence type="ECO:0000256" key="3">
    <source>
        <dbReference type="ARBA" id="ARBA00023237"/>
    </source>
</evidence>
<feature type="domain" description="Outer membrane protein assembly factor BamE" evidence="4">
    <location>
        <begin position="57"/>
        <end position="131"/>
    </location>
</feature>
<evidence type="ECO:0000256" key="2">
    <source>
        <dbReference type="ARBA" id="ARBA00023136"/>
    </source>
</evidence>
<dbReference type="PANTHER" id="PTHR37482:SF1">
    <property type="entry name" value="OUTER MEMBRANE PROTEIN ASSEMBLY FACTOR BAME"/>
    <property type="match status" value="1"/>
</dbReference>
<evidence type="ECO:0000259" key="4">
    <source>
        <dbReference type="Pfam" id="PF04355"/>
    </source>
</evidence>
<comment type="caution">
    <text evidence="5">The sequence shown here is derived from an EMBL/GenBank/DDBJ whole genome shotgun (WGS) entry which is preliminary data.</text>
</comment>
<keyword evidence="6" id="KW-1185">Reference proteome</keyword>
<proteinExistence type="predicted"/>
<reference evidence="5 6" key="1">
    <citation type="journal article" date="2020" name="Microorganisms">
        <title>Osmotic Adaptation and Compatible Solute Biosynthesis of Phototrophic Bacteria as Revealed from Genome Analyses.</title>
        <authorList>
            <person name="Imhoff J.F."/>
            <person name="Rahn T."/>
            <person name="Kunzel S."/>
            <person name="Keller A."/>
            <person name="Neulinger S.C."/>
        </authorList>
    </citation>
    <scope>NUCLEOTIDE SEQUENCE [LARGE SCALE GENOMIC DNA]</scope>
    <source>
        <strain evidence="5 6">DSM 9895</strain>
    </source>
</reference>
<accession>A0ABS1DFC6</accession>
<dbReference type="InterPro" id="IPR026592">
    <property type="entry name" value="BamE"/>
</dbReference>
<dbReference type="PANTHER" id="PTHR37482">
    <property type="entry name" value="OUTER MEMBRANE PROTEIN ASSEMBLY FACTOR BAME"/>
    <property type="match status" value="1"/>
</dbReference>
<dbReference type="Gene3D" id="3.30.1450.10">
    <property type="match status" value="1"/>
</dbReference>
<dbReference type="EMBL" id="NRRL01000027">
    <property type="protein sequence ID" value="MBK1668646.1"/>
    <property type="molecule type" value="Genomic_DNA"/>
</dbReference>
<sequence length="186" mass="20540">MGAAARVIKHARDRDGLKDIRAAMRQPAKVRRLRHLSLAGVAALALAGCELPVQVHGNLPKDSEIARIEPGKQGRTDVVNLLGPPSVRSSFQDSTWYYIGQKQTQFAFFDPTIRERNVLVLTFDQQDRLTGKKLYTMTDAQNIDPVDRQTPTEGRDLSVIQQLLGNVGRFNNAPGSGQIGNPDPTR</sequence>
<protein>
    <recommendedName>
        <fullName evidence="4">Outer membrane protein assembly factor BamE domain-containing protein</fullName>
    </recommendedName>
</protein>
<keyword evidence="2" id="KW-0472">Membrane</keyword>
<name>A0ABS1DFC6_9PROT</name>